<organism evidence="1 2">
    <name type="scientific">Nonomuraea muscovyensis</name>
    <dbReference type="NCBI Taxonomy" id="1124761"/>
    <lineage>
        <taxon>Bacteria</taxon>
        <taxon>Bacillati</taxon>
        <taxon>Actinomycetota</taxon>
        <taxon>Actinomycetes</taxon>
        <taxon>Streptosporangiales</taxon>
        <taxon>Streptosporangiaceae</taxon>
        <taxon>Nonomuraea</taxon>
    </lineage>
</organism>
<accession>A0A7X0F0X3</accession>
<reference evidence="1 2" key="1">
    <citation type="submission" date="2020-08" db="EMBL/GenBank/DDBJ databases">
        <title>Sequencing the genomes of 1000 actinobacteria strains.</title>
        <authorList>
            <person name="Klenk H.-P."/>
        </authorList>
    </citation>
    <scope>NUCLEOTIDE SEQUENCE [LARGE SCALE GENOMIC DNA]</scope>
    <source>
        <strain evidence="1 2">DSM 45913</strain>
    </source>
</reference>
<gene>
    <name evidence="1" type="ORF">FHU36_007946</name>
</gene>
<evidence type="ECO:0000313" key="2">
    <source>
        <dbReference type="Proteomes" id="UP000583800"/>
    </source>
</evidence>
<comment type="caution">
    <text evidence="1">The sequence shown here is derived from an EMBL/GenBank/DDBJ whole genome shotgun (WGS) entry which is preliminary data.</text>
</comment>
<dbReference type="EMBL" id="JACHJB010000004">
    <property type="protein sequence ID" value="MBB6351363.1"/>
    <property type="molecule type" value="Genomic_DNA"/>
</dbReference>
<sequence>MSDWERFLREVSWFVDHGEAVTVGETTPWSRGPVDGLPELSALLHSADVTHATVGGTHYELFAWGPPTDRRGWLSHPPRRADADPVLQVHKSFWQVCGGIVERFQEPDTWWNNQNEVLTASASELTTGDLLTGYTWLWEDEGLEIPINPAEYYTVAVEANGNLTLAHREDGRLLLFAPDHSFEHVTRLEGAPPYSLYTINDVPDLATWIEVCSAAWRDGRDLGT</sequence>
<dbReference type="RefSeq" id="WP_221497280.1">
    <property type="nucleotide sequence ID" value="NZ_JACHJB010000004.1"/>
</dbReference>
<dbReference type="Proteomes" id="UP000583800">
    <property type="component" value="Unassembled WGS sequence"/>
</dbReference>
<proteinExistence type="predicted"/>
<evidence type="ECO:0000313" key="1">
    <source>
        <dbReference type="EMBL" id="MBB6351363.1"/>
    </source>
</evidence>
<name>A0A7X0F0X3_9ACTN</name>
<dbReference type="AlphaFoldDB" id="A0A7X0F0X3"/>
<keyword evidence="2" id="KW-1185">Reference proteome</keyword>
<protein>
    <submittedName>
        <fullName evidence="1">Uncharacterized protein</fullName>
    </submittedName>
</protein>